<evidence type="ECO:0000313" key="7">
    <source>
        <dbReference type="EMBL" id="ORV45637.1"/>
    </source>
</evidence>
<dbReference type="Pfam" id="PF07831">
    <property type="entry name" value="PYNP_C"/>
    <property type="match status" value="1"/>
</dbReference>
<dbReference type="Pfam" id="PF02885">
    <property type="entry name" value="Glycos_trans_3N"/>
    <property type="match status" value="1"/>
</dbReference>
<feature type="domain" description="Pyrimidine nucleoside phosphorylase C-terminal" evidence="5">
    <location>
        <begin position="371"/>
        <end position="445"/>
    </location>
</feature>
<dbReference type="InterPro" id="IPR035902">
    <property type="entry name" value="Nuc_phospho_transferase"/>
</dbReference>
<dbReference type="NCBIfam" id="TIGR02644">
    <property type="entry name" value="Y_phosphoryl"/>
    <property type="match status" value="1"/>
</dbReference>
<dbReference type="GO" id="GO:0004645">
    <property type="term" value="F:1,4-alpha-oligoglucan phosphorylase activity"/>
    <property type="evidence" value="ECO:0007669"/>
    <property type="project" value="InterPro"/>
</dbReference>
<dbReference type="EMBL" id="LQOS01000005">
    <property type="protein sequence ID" value="ORV45637.1"/>
    <property type="molecule type" value="Genomic_DNA"/>
</dbReference>
<dbReference type="Proteomes" id="UP000193564">
    <property type="component" value="Unassembled WGS sequence"/>
</dbReference>
<dbReference type="InterPro" id="IPR036566">
    <property type="entry name" value="PYNP-like_C_sf"/>
</dbReference>
<evidence type="ECO:0000256" key="2">
    <source>
        <dbReference type="ARBA" id="ARBA00011738"/>
    </source>
</evidence>
<dbReference type="GO" id="GO:0009032">
    <property type="term" value="F:thymidine phosphorylase activity"/>
    <property type="evidence" value="ECO:0007669"/>
    <property type="project" value="TreeGrafter"/>
</dbReference>
<dbReference type="NCBIfam" id="NF004490">
    <property type="entry name" value="PRK05820.1"/>
    <property type="match status" value="1"/>
</dbReference>
<dbReference type="InterPro" id="IPR000053">
    <property type="entry name" value="Thymidine/pyrmidine_PPase"/>
</dbReference>
<dbReference type="InterPro" id="IPR036320">
    <property type="entry name" value="Glycosyl_Trfase_fam3_N_dom_sf"/>
</dbReference>
<gene>
    <name evidence="6" type="primary">deoA</name>
    <name evidence="7" type="ORF">AWC01_01125</name>
    <name evidence="6" type="ORF">MDOR_08170</name>
</gene>
<reference evidence="7 8" key="1">
    <citation type="submission" date="2016-01" db="EMBL/GenBank/DDBJ databases">
        <title>The new phylogeny of the genus Mycobacterium.</title>
        <authorList>
            <person name="Tarcisio F."/>
            <person name="Conor M."/>
            <person name="Antonella G."/>
            <person name="Elisabetta G."/>
            <person name="Giulia F.S."/>
            <person name="Sara T."/>
            <person name="Anna F."/>
            <person name="Clotilde B."/>
            <person name="Roberto B."/>
            <person name="Veronica D.S."/>
            <person name="Fabio R."/>
            <person name="Monica P."/>
            <person name="Olivier J."/>
            <person name="Enrico T."/>
            <person name="Nicola S."/>
        </authorList>
    </citation>
    <scope>NUCLEOTIDE SEQUENCE [LARGE SCALE GENOMIC DNA]</scope>
    <source>
        <strain evidence="7 8">DSM 44339</strain>
    </source>
</reference>
<evidence type="ECO:0000256" key="4">
    <source>
        <dbReference type="ARBA" id="ARBA00022679"/>
    </source>
</evidence>
<dbReference type="Gene3D" id="3.40.1030.10">
    <property type="entry name" value="Nucleoside phosphorylase/phosphoribosyltransferase catalytic domain"/>
    <property type="match status" value="1"/>
</dbReference>
<dbReference type="SUPFAM" id="SSF47648">
    <property type="entry name" value="Nucleoside phosphorylase/phosphoribosyltransferase N-terminal domain"/>
    <property type="match status" value="1"/>
</dbReference>
<dbReference type="STRING" id="126673.AWC01_01125"/>
<dbReference type="InterPro" id="IPR013102">
    <property type="entry name" value="PYNP_C"/>
</dbReference>
<comment type="similarity">
    <text evidence="1">Belongs to the thymidine/pyrimidine-nucleoside phosphorylase family.</text>
</comment>
<dbReference type="Gene3D" id="1.20.970.10">
    <property type="entry name" value="Transferase, Pyrimidine Nucleoside Phosphorylase, Chain C"/>
    <property type="match status" value="1"/>
</dbReference>
<evidence type="ECO:0000313" key="6">
    <source>
        <dbReference type="EMBL" id="BBZ06648.1"/>
    </source>
</evidence>
<proteinExistence type="inferred from homology"/>
<dbReference type="PROSITE" id="PS00647">
    <property type="entry name" value="THYMID_PHOSPHORYLASE"/>
    <property type="match status" value="1"/>
</dbReference>
<dbReference type="EMBL" id="AP022605">
    <property type="protein sequence ID" value="BBZ06648.1"/>
    <property type="molecule type" value="Genomic_DNA"/>
</dbReference>
<organism evidence="7 8">
    <name type="scientific">Mycolicibacterium doricum</name>
    <dbReference type="NCBI Taxonomy" id="126673"/>
    <lineage>
        <taxon>Bacteria</taxon>
        <taxon>Bacillati</taxon>
        <taxon>Actinomycetota</taxon>
        <taxon>Actinomycetes</taxon>
        <taxon>Mycobacteriales</taxon>
        <taxon>Mycobacteriaceae</taxon>
        <taxon>Mycolicibacterium</taxon>
    </lineage>
</organism>
<dbReference type="SMART" id="SM00941">
    <property type="entry name" value="PYNP_C"/>
    <property type="match status" value="1"/>
</dbReference>
<dbReference type="Pfam" id="PF00591">
    <property type="entry name" value="Glycos_transf_3"/>
    <property type="match status" value="1"/>
</dbReference>
<dbReference type="RefSeq" id="WP_085187103.1">
    <property type="nucleotide sequence ID" value="NZ_AP022605.1"/>
</dbReference>
<comment type="subunit">
    <text evidence="2">Homodimer.</text>
</comment>
<name>A0A1X1TM36_9MYCO</name>
<dbReference type="InterPro" id="IPR000312">
    <property type="entry name" value="Glycosyl_Trfase_fam3"/>
</dbReference>
<protein>
    <submittedName>
        <fullName evidence="7">Pyrimidine-nucleoside phosphorylase</fullName>
    </submittedName>
    <submittedName>
        <fullName evidence="6">Thymidine phosphorylase</fullName>
    </submittedName>
</protein>
<dbReference type="InterPro" id="IPR017459">
    <property type="entry name" value="Glycosyl_Trfase_fam3_N_dom"/>
</dbReference>
<dbReference type="SUPFAM" id="SSF52418">
    <property type="entry name" value="Nucleoside phosphorylase/phosphoribosyltransferase catalytic domain"/>
    <property type="match status" value="1"/>
</dbReference>
<dbReference type="Gene3D" id="3.90.1170.30">
    <property type="entry name" value="Pyrimidine nucleoside phosphorylase-like, C-terminal domain"/>
    <property type="match status" value="1"/>
</dbReference>
<keyword evidence="4" id="KW-0808">Transferase</keyword>
<dbReference type="InterPro" id="IPR018090">
    <property type="entry name" value="Pyrmidine_PPas_bac/euk"/>
</dbReference>
<dbReference type="SUPFAM" id="SSF54680">
    <property type="entry name" value="Pyrimidine nucleoside phosphorylase C-terminal domain"/>
    <property type="match status" value="1"/>
</dbReference>
<dbReference type="FunFam" id="3.40.1030.10:FF:000003">
    <property type="entry name" value="Pyrimidine-nucleoside phosphorylase"/>
    <property type="match status" value="1"/>
</dbReference>
<dbReference type="PANTHER" id="PTHR10515:SF0">
    <property type="entry name" value="THYMIDINE PHOSPHORYLASE"/>
    <property type="match status" value="1"/>
</dbReference>
<dbReference type="InterPro" id="IPR017872">
    <property type="entry name" value="Pyrmidine_PPase_CS"/>
</dbReference>
<evidence type="ECO:0000313" key="9">
    <source>
        <dbReference type="Proteomes" id="UP000467201"/>
    </source>
</evidence>
<keyword evidence="3" id="KW-0328">Glycosyltransferase</keyword>
<dbReference type="KEGG" id="mdr:MDOR_08170"/>
<reference evidence="6 9" key="2">
    <citation type="journal article" date="2019" name="Emerg. Microbes Infect.">
        <title>Comprehensive subspecies identification of 175 nontuberculous mycobacteria species based on 7547 genomic profiles.</title>
        <authorList>
            <person name="Matsumoto Y."/>
            <person name="Kinjo T."/>
            <person name="Motooka D."/>
            <person name="Nabeya D."/>
            <person name="Jung N."/>
            <person name="Uechi K."/>
            <person name="Horii T."/>
            <person name="Iida T."/>
            <person name="Fujita J."/>
            <person name="Nakamura S."/>
        </authorList>
    </citation>
    <scope>NUCLEOTIDE SEQUENCE [LARGE SCALE GENOMIC DNA]</scope>
    <source>
        <strain evidence="6 9">JCM 12405</strain>
    </source>
</reference>
<accession>A0A1X1TM36</accession>
<dbReference type="PANTHER" id="PTHR10515">
    <property type="entry name" value="THYMIDINE PHOSPHORYLASE"/>
    <property type="match status" value="1"/>
</dbReference>
<dbReference type="Proteomes" id="UP000467201">
    <property type="component" value="Chromosome"/>
</dbReference>
<dbReference type="PIRSF" id="PIRSF000478">
    <property type="entry name" value="TP_PyNP"/>
    <property type="match status" value="1"/>
</dbReference>
<dbReference type="GO" id="GO:0006213">
    <property type="term" value="P:pyrimidine nucleoside metabolic process"/>
    <property type="evidence" value="ECO:0007669"/>
    <property type="project" value="InterPro"/>
</dbReference>
<sequence>MTHVTFDARSAWSRPDARSAWSRLDAPTVIRTKRDGGVLSEAAIDWVIDAYTRGQVAEEQMSALLMAIFLRGMTGQEIARWTAAMVASGERFDFTDLRRDCDGRPLALVDKHSTGGVGDKITIPLVPVVMACGGAVPQAAGRGLGHTGGTLDKLEAIPGFSAELTKSQIGRQLREIGAAIFAAGELAPADRKIYALRDVTATTESLPLIASSVMSKKIAEGARALVLDTKVGSGAFLPTEAEARELARTMVELGHAHGLVTRALLTDMSVPLGRAVGNAIEVVESLEVLAGGGPDDVVQLTLALAAEMLDAAGLDAKDPAETLRDGTAMDCFRALVAAQGGDLTVLSVEPATGALPIGVHSDTITAPRGGTMGDIDAMAVGLAVWRLGAGRSAPGERVQSGAGIRIHRRPGEPVQAGDPVFTLYTDTPARVGPARSELEGAWAVGESAPPVRPLIIDRIAATV</sequence>
<evidence type="ECO:0000256" key="1">
    <source>
        <dbReference type="ARBA" id="ARBA00006915"/>
    </source>
</evidence>
<evidence type="ECO:0000256" key="3">
    <source>
        <dbReference type="ARBA" id="ARBA00022676"/>
    </source>
</evidence>
<dbReference type="GO" id="GO:0006206">
    <property type="term" value="P:pyrimidine nucleobase metabolic process"/>
    <property type="evidence" value="ECO:0007669"/>
    <property type="project" value="InterPro"/>
</dbReference>
<reference evidence="6" key="3">
    <citation type="submission" date="2020-02" db="EMBL/GenBank/DDBJ databases">
        <authorList>
            <person name="Matsumoto Y."/>
            <person name="Motooka D."/>
            <person name="Nakamura S."/>
        </authorList>
    </citation>
    <scope>NUCLEOTIDE SEQUENCE</scope>
    <source>
        <strain evidence="6">JCM 12405</strain>
    </source>
</reference>
<dbReference type="GO" id="GO:0005829">
    <property type="term" value="C:cytosol"/>
    <property type="evidence" value="ECO:0007669"/>
    <property type="project" value="TreeGrafter"/>
</dbReference>
<dbReference type="FunFam" id="1.20.970.10:FF:000004">
    <property type="entry name" value="Thymidine phosphorylase"/>
    <property type="match status" value="1"/>
</dbReference>
<dbReference type="AlphaFoldDB" id="A0A1X1TM36"/>
<evidence type="ECO:0000259" key="5">
    <source>
        <dbReference type="SMART" id="SM00941"/>
    </source>
</evidence>
<evidence type="ECO:0000313" key="8">
    <source>
        <dbReference type="Proteomes" id="UP000193564"/>
    </source>
</evidence>
<keyword evidence="8" id="KW-1185">Reference proteome</keyword>
<dbReference type="OrthoDB" id="9763887at2"/>